<feature type="domain" description="DUF559" evidence="1">
    <location>
        <begin position="8"/>
        <end position="114"/>
    </location>
</feature>
<dbReference type="Proteomes" id="UP001144352">
    <property type="component" value="Unassembled WGS sequence"/>
</dbReference>
<keyword evidence="3" id="KW-1185">Reference proteome</keyword>
<evidence type="ECO:0000313" key="2">
    <source>
        <dbReference type="EMBL" id="GLI39236.1"/>
    </source>
</evidence>
<gene>
    <name evidence="2" type="ORF">GHYDROH2_27370</name>
</gene>
<comment type="caution">
    <text evidence="2">The sequence shown here is derived from an EMBL/GenBank/DDBJ whole genome shotgun (WGS) entry which is preliminary data.</text>
</comment>
<dbReference type="InterPro" id="IPR007569">
    <property type="entry name" value="DUF559"/>
</dbReference>
<dbReference type="Gene3D" id="3.40.960.10">
    <property type="entry name" value="VSR Endonuclease"/>
    <property type="match status" value="1"/>
</dbReference>
<dbReference type="SUPFAM" id="SSF52980">
    <property type="entry name" value="Restriction endonuclease-like"/>
    <property type="match status" value="1"/>
</dbReference>
<dbReference type="InterPro" id="IPR011335">
    <property type="entry name" value="Restrct_endonuc-II-like"/>
</dbReference>
<reference evidence="2" key="1">
    <citation type="submission" date="2022-12" db="EMBL/GenBank/DDBJ databases">
        <title>Reference genome sequencing for broad-spectrum identification of bacterial and archaeal isolates by mass spectrometry.</title>
        <authorList>
            <person name="Sekiguchi Y."/>
            <person name="Tourlousse D.M."/>
        </authorList>
    </citation>
    <scope>NUCLEOTIDE SEQUENCE</scope>
    <source>
        <strain evidence="2">H2</strain>
    </source>
</reference>
<evidence type="ECO:0000259" key="1">
    <source>
        <dbReference type="Pfam" id="PF04480"/>
    </source>
</evidence>
<organism evidence="2 3">
    <name type="scientific">Geobacter hydrogenophilus</name>
    <dbReference type="NCBI Taxonomy" id="40983"/>
    <lineage>
        <taxon>Bacteria</taxon>
        <taxon>Pseudomonadati</taxon>
        <taxon>Thermodesulfobacteriota</taxon>
        <taxon>Desulfuromonadia</taxon>
        <taxon>Geobacterales</taxon>
        <taxon>Geobacteraceae</taxon>
        <taxon>Geobacter</taxon>
    </lineage>
</organism>
<protein>
    <recommendedName>
        <fullName evidence="1">DUF559 domain-containing protein</fullName>
    </recommendedName>
</protein>
<dbReference type="Pfam" id="PF04480">
    <property type="entry name" value="DUF559"/>
    <property type="match status" value="1"/>
</dbReference>
<proteinExistence type="predicted"/>
<evidence type="ECO:0000313" key="3">
    <source>
        <dbReference type="Proteomes" id="UP001144352"/>
    </source>
</evidence>
<accession>A0A9W6G2G1</accession>
<dbReference type="InterPro" id="IPR047216">
    <property type="entry name" value="Endonuclease_DUF559_bact"/>
</dbReference>
<dbReference type="PANTHER" id="PTHR38590">
    <property type="entry name" value="BLL0828 PROTEIN"/>
    <property type="match status" value="1"/>
</dbReference>
<dbReference type="EMBL" id="BSDS01000002">
    <property type="protein sequence ID" value="GLI39236.1"/>
    <property type="molecule type" value="Genomic_DNA"/>
</dbReference>
<dbReference type="PANTHER" id="PTHR38590:SF1">
    <property type="entry name" value="BLL0828 PROTEIN"/>
    <property type="match status" value="1"/>
</dbReference>
<sequence>MAVPSTILDKARVLRANQTDAESLLWGILRGRRFCGVKFRRQHPVGGFILDFYCHDSLLAIELDGGGHAAEEQRAYDDERTRALEAAGIRVLRFWNNDVISNTDTVLAAVYEALFPSPLPLSPGARGEIKPSP</sequence>
<dbReference type="AlphaFoldDB" id="A0A9W6G2G1"/>
<dbReference type="CDD" id="cd01038">
    <property type="entry name" value="Endonuclease_DUF559"/>
    <property type="match status" value="1"/>
</dbReference>
<name>A0A9W6G2G1_9BACT</name>
<dbReference type="RefSeq" id="WP_214185156.1">
    <property type="nucleotide sequence ID" value="NZ_BSDS01000002.1"/>
</dbReference>